<reference evidence="3" key="1">
    <citation type="journal article" date="2021" name="PeerJ">
        <title>Extensive microbial diversity within the chicken gut microbiome revealed by metagenomics and culture.</title>
        <authorList>
            <person name="Gilroy R."/>
            <person name="Ravi A."/>
            <person name="Getino M."/>
            <person name="Pursley I."/>
            <person name="Horton D.L."/>
            <person name="Alikhan N.F."/>
            <person name="Baker D."/>
            <person name="Gharbi K."/>
            <person name="Hall N."/>
            <person name="Watson M."/>
            <person name="Adriaenssens E.M."/>
            <person name="Foster-Nyarko E."/>
            <person name="Jarju S."/>
            <person name="Secka A."/>
            <person name="Antonio M."/>
            <person name="Oren A."/>
            <person name="Chaudhuri R.R."/>
            <person name="La Ragione R."/>
            <person name="Hildebrand F."/>
            <person name="Pallen M.J."/>
        </authorList>
    </citation>
    <scope>NUCLEOTIDE SEQUENCE</scope>
    <source>
        <strain evidence="3">1345</strain>
    </source>
</reference>
<accession>A0A9D2CRY5</accession>
<dbReference type="SUPFAM" id="SSF50156">
    <property type="entry name" value="PDZ domain-like"/>
    <property type="match status" value="1"/>
</dbReference>
<protein>
    <recommendedName>
        <fullName evidence="2">Peptidase S55 domain-containing protein</fullName>
    </recommendedName>
</protein>
<gene>
    <name evidence="3" type="ORF">H9729_02905</name>
</gene>
<dbReference type="InterPro" id="IPR008763">
    <property type="entry name" value="Peptidase_S55"/>
</dbReference>
<dbReference type="PROSITE" id="PS51494">
    <property type="entry name" value="SPOIVB"/>
    <property type="match status" value="1"/>
</dbReference>
<evidence type="ECO:0000259" key="2">
    <source>
        <dbReference type="PROSITE" id="PS51494"/>
    </source>
</evidence>
<dbReference type="EMBL" id="DXCQ01000028">
    <property type="protein sequence ID" value="HIY96615.1"/>
    <property type="molecule type" value="Genomic_DNA"/>
</dbReference>
<dbReference type="SUPFAM" id="SSF50494">
    <property type="entry name" value="Trypsin-like serine proteases"/>
    <property type="match status" value="1"/>
</dbReference>
<dbReference type="AlphaFoldDB" id="A0A9D2CRY5"/>
<evidence type="ECO:0000313" key="3">
    <source>
        <dbReference type="EMBL" id="HIY96615.1"/>
    </source>
</evidence>
<dbReference type="InterPro" id="IPR009003">
    <property type="entry name" value="Peptidase_S1_PA"/>
</dbReference>
<dbReference type="Proteomes" id="UP000886750">
    <property type="component" value="Unassembled WGS sequence"/>
</dbReference>
<reference evidence="3" key="2">
    <citation type="submission" date="2021-04" db="EMBL/GenBank/DDBJ databases">
        <authorList>
            <person name="Gilroy R."/>
        </authorList>
    </citation>
    <scope>NUCLEOTIDE SEQUENCE</scope>
    <source>
        <strain evidence="3">1345</strain>
    </source>
</reference>
<name>A0A9D2CRY5_9FIRM</name>
<dbReference type="Gene3D" id="2.30.42.10">
    <property type="match status" value="1"/>
</dbReference>
<organism evidence="3 4">
    <name type="scientific">Candidatus Borkfalkia excrementigallinarum</name>
    <dbReference type="NCBI Taxonomy" id="2838506"/>
    <lineage>
        <taxon>Bacteria</taxon>
        <taxon>Bacillati</taxon>
        <taxon>Bacillota</taxon>
        <taxon>Clostridia</taxon>
        <taxon>Christensenellales</taxon>
        <taxon>Christensenellaceae</taxon>
        <taxon>Candidatus Borkfalkia</taxon>
    </lineage>
</organism>
<dbReference type="Pfam" id="PF05580">
    <property type="entry name" value="Peptidase_S55"/>
    <property type="match status" value="1"/>
</dbReference>
<dbReference type="Pfam" id="PF17820">
    <property type="entry name" value="PDZ_6"/>
    <property type="match status" value="1"/>
</dbReference>
<proteinExistence type="predicted"/>
<dbReference type="PROSITE" id="PS51257">
    <property type="entry name" value="PROKAR_LIPOPROTEIN"/>
    <property type="match status" value="1"/>
</dbReference>
<feature type="signal peptide" evidence="1">
    <location>
        <begin position="1"/>
        <end position="27"/>
    </location>
</feature>
<feature type="chain" id="PRO_5038360113" description="Peptidase S55 domain-containing protein" evidence="1">
    <location>
        <begin position="28"/>
        <end position="335"/>
    </location>
</feature>
<comment type="caution">
    <text evidence="3">The sequence shown here is derived from an EMBL/GenBank/DDBJ whole genome shotgun (WGS) entry which is preliminary data.</text>
</comment>
<evidence type="ECO:0000256" key="1">
    <source>
        <dbReference type="SAM" id="SignalP"/>
    </source>
</evidence>
<dbReference type="InterPro" id="IPR041489">
    <property type="entry name" value="PDZ_6"/>
</dbReference>
<feature type="domain" description="Peptidase S55" evidence="2">
    <location>
        <begin position="114"/>
        <end position="335"/>
    </location>
</feature>
<sequence>MHKLKNKVLLFLSVVLLFFACAGTAFGVSAQATEVYIGGMPAGFTLGLGGAQIVGVCEVLTEDGTKCPAREAGLAVGDIILCLNGIKVTTAADIDRILADGTGEAAVTVKRGEEKLEKQIEAAQDLASGRRKLGVLIRDSISGIGTVTYIEKDSLRFGSLGHAVADESGNLMRVDKGNIFQCSIVSVVKGERGRAGELKGLFLNDKNIAVADKNCETGIYGNIHSGSDFVRTLKKIPVGGIAQPGKASIYTTVDGIAPKEYSISIVKADAGNRQNKNYVIKITDKELLEQTGGIVQGMSGSPIVQDGKLVGAVTHVFLNDPTRGYGICINNMLGK</sequence>
<keyword evidence="1" id="KW-0732">Signal</keyword>
<dbReference type="InterPro" id="IPR036034">
    <property type="entry name" value="PDZ_sf"/>
</dbReference>
<evidence type="ECO:0000313" key="4">
    <source>
        <dbReference type="Proteomes" id="UP000886750"/>
    </source>
</evidence>